<accession>A0A250XLX3</accession>
<dbReference type="OrthoDB" id="549701at2759"/>
<dbReference type="InterPro" id="IPR011990">
    <property type="entry name" value="TPR-like_helical_dom_sf"/>
</dbReference>
<evidence type="ECO:0000313" key="4">
    <source>
        <dbReference type="Proteomes" id="UP000232323"/>
    </source>
</evidence>
<dbReference type="Proteomes" id="UP000232323">
    <property type="component" value="Unassembled WGS sequence"/>
</dbReference>
<organism evidence="3 4">
    <name type="scientific">Chlamydomonas eustigma</name>
    <dbReference type="NCBI Taxonomy" id="1157962"/>
    <lineage>
        <taxon>Eukaryota</taxon>
        <taxon>Viridiplantae</taxon>
        <taxon>Chlorophyta</taxon>
        <taxon>core chlorophytes</taxon>
        <taxon>Chlorophyceae</taxon>
        <taxon>CS clade</taxon>
        <taxon>Chlamydomonadales</taxon>
        <taxon>Chlamydomonadaceae</taxon>
        <taxon>Chlamydomonas</taxon>
    </lineage>
</organism>
<sequence length="970" mass="107761">MGFLPKLGRHEERIIRNRSLSGEKPISIDENVVQLETAIAASKSFAKISDAVKPLIRARALTRMITKQQFEDVEIQSYILSASNLDLKTRFEGQGEEEAPQEKMSLHALRRKSMSALPKIRNRTSTSGFLDADQAESVASSSSLAVPTAMQQHRPSAVLWSQDGSGKVSTSQLEQLSDVKQHTKLPKHRMSAGALENDMMRIASNFGLVPSREVVNGNREQSAPKYFMKSSEDNIPRSRSHSRSGTATVFQLSPMGIQLSVLLNLAANVPSATMSIAEVIKKHIAPPTAQLRCRYVDVISEKLTADVPQYVISFSPSLSFHTLVNTLSKYFELNKLKCSDVYVWVDFLNVNQHSRLVASDVDDLVQILNSVEKVLLVLDRAGVALSSTRVLFEALQATAAQPTQPDSKKKPGKQWSNVDKLVVLPVSYAWNDARHAFVTLPDLGTSVCSKEHGEKDWYLERMARIKSNESASSSSAKSVKETLVMAAKREMQRSERLASINPLRYVQAATTYAMLLYLQYSLSEAEEILHTIKILMDKNGSRDFLDKVEPSYLLHLSLIMREKGQLAEAHRALQVMPSHMVDSSDEIFVDGSTSLVEILTESKQFTKAELLCRKILDTRERACGHHKSAPAVVNMIQLAFISEAQSLYEEAEERANAALRLISQLDGITGLTASACFHILACSCYNTHREEQADKFLDKALAIRLSIMGPHHPLTLESMSLRAVNLAKRKQVSEARSLVSKVHSSRMLTYGLQHVESLKTLGYLADLLRLDGKLEEAEEAEKLLGDAGKSLLKCTRIDKFQSLQYVSAFLSTREHLLDKAAPFLAKAFVTFKEKLGSESEMTVSTVKRLEDVITRESALAAGELETAQLYNLPEKYQAAQVLYKQAWSLAKLIHPEESHKEVAEGLADALFGQGKAMEAKTVLKAAGLVKKGMSDNMPASYLRWLNKRVAKYMDKGLDEKTETPVQADSH</sequence>
<keyword evidence="2" id="KW-0802">TPR repeat</keyword>
<dbReference type="SUPFAM" id="SSF48452">
    <property type="entry name" value="TPR-like"/>
    <property type="match status" value="1"/>
</dbReference>
<proteinExistence type="predicted"/>
<dbReference type="EMBL" id="BEGY01000116">
    <property type="protein sequence ID" value="GAX84105.1"/>
    <property type="molecule type" value="Genomic_DNA"/>
</dbReference>
<dbReference type="PANTHER" id="PTHR45641:SF19">
    <property type="entry name" value="NEPHROCYSTIN-3"/>
    <property type="match status" value="1"/>
</dbReference>
<name>A0A250XLX3_9CHLO</name>
<evidence type="ECO:0000313" key="3">
    <source>
        <dbReference type="EMBL" id="GAX84105.1"/>
    </source>
</evidence>
<dbReference type="Gene3D" id="1.25.40.10">
    <property type="entry name" value="Tetratricopeptide repeat domain"/>
    <property type="match status" value="1"/>
</dbReference>
<keyword evidence="1" id="KW-0677">Repeat</keyword>
<evidence type="ECO:0000256" key="2">
    <source>
        <dbReference type="ARBA" id="ARBA00022803"/>
    </source>
</evidence>
<reference evidence="3 4" key="1">
    <citation type="submission" date="2017-08" db="EMBL/GenBank/DDBJ databases">
        <title>Acidophilic green algal genome provides insights into adaptation to an acidic environment.</title>
        <authorList>
            <person name="Hirooka S."/>
            <person name="Hirose Y."/>
            <person name="Kanesaki Y."/>
            <person name="Higuchi S."/>
            <person name="Fujiwara T."/>
            <person name="Onuma R."/>
            <person name="Era A."/>
            <person name="Ohbayashi R."/>
            <person name="Uzuka A."/>
            <person name="Nozaki H."/>
            <person name="Yoshikawa H."/>
            <person name="Miyagishima S.Y."/>
        </authorList>
    </citation>
    <scope>NUCLEOTIDE SEQUENCE [LARGE SCALE GENOMIC DNA]</scope>
    <source>
        <strain evidence="3 4">NIES-2499</strain>
    </source>
</reference>
<comment type="caution">
    <text evidence="3">The sequence shown here is derived from an EMBL/GenBank/DDBJ whole genome shotgun (WGS) entry which is preliminary data.</text>
</comment>
<dbReference type="AlphaFoldDB" id="A0A250XLX3"/>
<dbReference type="STRING" id="1157962.A0A250XLX3"/>
<protein>
    <recommendedName>
        <fullName evidence="5">MalT-like TPR region domain-containing protein</fullName>
    </recommendedName>
</protein>
<gene>
    <name evidence="3" type="ORF">CEUSTIGMA_g11528.t1</name>
</gene>
<keyword evidence="4" id="KW-1185">Reference proteome</keyword>
<dbReference type="Pfam" id="PF13374">
    <property type="entry name" value="TPR_10"/>
    <property type="match status" value="1"/>
</dbReference>
<dbReference type="PANTHER" id="PTHR45641">
    <property type="entry name" value="TETRATRICOPEPTIDE REPEAT PROTEIN (AFU_ORTHOLOGUE AFUA_6G03870)"/>
    <property type="match status" value="1"/>
</dbReference>
<evidence type="ECO:0000256" key="1">
    <source>
        <dbReference type="ARBA" id="ARBA00022737"/>
    </source>
</evidence>
<evidence type="ECO:0008006" key="5">
    <source>
        <dbReference type="Google" id="ProtNLM"/>
    </source>
</evidence>